<sequence>MSRIAIIRKKAKLRGLLGIRARLVILGLILVCPLMVDRVRLLEHTRASQLAAVTNNVATLAQRAADAQREVISSVEAVLKSAAYIHASASQIGRSCSILRASLRVDLPSVRMLSVADKNGLVYCSTASAFVGAQVSDRAYFRRALEIHDFVVSDFLVGTQSGKGTILAAYPVSAIDFSEEAVLIAGINLDWLSDIMSNLAGHAGLSVVMIDGEGTVLAASPNQRQQIGFKLDQAPLAFALGANPPDRELATTHDDDDRLLTVSRIPGTNARLVATLDESVVSAAIDQEIFTAYLQLGLVCLMVLLGALIAAERLIVKPISMLTSAAQRFAHGDWAARANRTRLPSEFQPLARAFNAMAAQLGQRERELVATNNNLSRIASMDLLSGLANRRGFQARLDVEWMRAAQHGRPLALLMLDVDHFKMFNDSYGHPEGDACLSRVGEALAAVADDTGGFAARYGGEEFCLLLPEADAATAMGVGEMVRATIERLALPHRSSVFQRVTISVGVAAAVPAADAAPTDLVEAADAALYAAKHRGRNTVVEHGFVRTADPVAMAFAS</sequence>
<dbReference type="RefSeq" id="WP_119855909.1">
    <property type="nucleotide sequence ID" value="NZ_QYYD01000006.1"/>
</dbReference>
<feature type="domain" description="HAMP" evidence="9">
    <location>
        <begin position="313"/>
        <end position="366"/>
    </location>
</feature>
<dbReference type="EC" id="2.7.7.65" evidence="2"/>
<dbReference type="SUPFAM" id="SSF158472">
    <property type="entry name" value="HAMP domain-like"/>
    <property type="match status" value="1"/>
</dbReference>
<dbReference type="PROSITE" id="PS50885">
    <property type="entry name" value="HAMP"/>
    <property type="match status" value="1"/>
</dbReference>
<reference evidence="11 12" key="1">
    <citation type="submission" date="2018-09" db="EMBL/GenBank/DDBJ databases">
        <title>Draft genome sequence of Rhodopseudomonas palustris 2.1.18.</title>
        <authorList>
            <person name="Robertson S.L."/>
            <person name="Meyer T.E."/>
            <person name="Kyndt J.A."/>
        </authorList>
    </citation>
    <scope>NUCLEOTIDE SEQUENCE [LARGE SCALE GENOMIC DNA]</scope>
    <source>
        <strain evidence="11 12">2.1.18</strain>
    </source>
</reference>
<dbReference type="SMART" id="SM00304">
    <property type="entry name" value="HAMP"/>
    <property type="match status" value="1"/>
</dbReference>
<name>A0A418VIK9_RHOPL</name>
<dbReference type="NCBIfam" id="TIGR00254">
    <property type="entry name" value="GGDEF"/>
    <property type="match status" value="1"/>
</dbReference>
<dbReference type="Pfam" id="PF02743">
    <property type="entry name" value="dCache_1"/>
    <property type="match status" value="1"/>
</dbReference>
<dbReference type="FunFam" id="3.30.70.270:FF:000001">
    <property type="entry name" value="Diguanylate cyclase domain protein"/>
    <property type="match status" value="1"/>
</dbReference>
<dbReference type="CDD" id="cd06225">
    <property type="entry name" value="HAMP"/>
    <property type="match status" value="1"/>
</dbReference>
<comment type="catalytic activity">
    <reaction evidence="7">
        <text>2 GTP = 3',3'-c-di-GMP + 2 diphosphate</text>
        <dbReference type="Rhea" id="RHEA:24898"/>
        <dbReference type="ChEBI" id="CHEBI:33019"/>
        <dbReference type="ChEBI" id="CHEBI:37565"/>
        <dbReference type="ChEBI" id="CHEBI:58805"/>
        <dbReference type="EC" id="2.7.7.65"/>
    </reaction>
</comment>
<dbReference type="Gene3D" id="6.10.340.10">
    <property type="match status" value="1"/>
</dbReference>
<dbReference type="InterPro" id="IPR029787">
    <property type="entry name" value="Nucleotide_cyclase"/>
</dbReference>
<gene>
    <name evidence="11" type="ORF">D4Q52_07395</name>
</gene>
<dbReference type="PANTHER" id="PTHR45138">
    <property type="entry name" value="REGULATORY COMPONENTS OF SENSORY TRANSDUCTION SYSTEM"/>
    <property type="match status" value="1"/>
</dbReference>
<keyword evidence="4 8" id="KW-0812">Transmembrane</keyword>
<dbReference type="PROSITE" id="PS50887">
    <property type="entry name" value="GGDEF"/>
    <property type="match status" value="1"/>
</dbReference>
<protein>
    <recommendedName>
        <fullName evidence="2">diguanylate cyclase</fullName>
        <ecNumber evidence="2">2.7.7.65</ecNumber>
    </recommendedName>
</protein>
<evidence type="ECO:0000256" key="5">
    <source>
        <dbReference type="ARBA" id="ARBA00022989"/>
    </source>
</evidence>
<organism evidence="11 12">
    <name type="scientific">Rhodopseudomonas palustris</name>
    <dbReference type="NCBI Taxonomy" id="1076"/>
    <lineage>
        <taxon>Bacteria</taxon>
        <taxon>Pseudomonadati</taxon>
        <taxon>Pseudomonadota</taxon>
        <taxon>Alphaproteobacteria</taxon>
        <taxon>Hyphomicrobiales</taxon>
        <taxon>Nitrobacteraceae</taxon>
        <taxon>Rhodopseudomonas</taxon>
    </lineage>
</organism>
<comment type="caution">
    <text evidence="11">The sequence shown here is derived from an EMBL/GenBank/DDBJ whole genome shotgun (WGS) entry which is preliminary data.</text>
</comment>
<dbReference type="SMART" id="SM00267">
    <property type="entry name" value="GGDEF"/>
    <property type="match status" value="1"/>
</dbReference>
<dbReference type="Pfam" id="PF00990">
    <property type="entry name" value="GGDEF"/>
    <property type="match status" value="1"/>
</dbReference>
<comment type="subcellular location">
    <subcellularLocation>
        <location evidence="1">Cell membrane</location>
        <topology evidence="1">Multi-pass membrane protein</topology>
    </subcellularLocation>
</comment>
<evidence type="ECO:0000259" key="9">
    <source>
        <dbReference type="PROSITE" id="PS50885"/>
    </source>
</evidence>
<dbReference type="OrthoDB" id="9812260at2"/>
<dbReference type="Gene3D" id="3.30.70.270">
    <property type="match status" value="1"/>
</dbReference>
<dbReference type="InterPro" id="IPR033479">
    <property type="entry name" value="dCache_1"/>
</dbReference>
<accession>A0A418VIK9</accession>
<dbReference type="GO" id="GO:0043709">
    <property type="term" value="P:cell adhesion involved in single-species biofilm formation"/>
    <property type="evidence" value="ECO:0007669"/>
    <property type="project" value="TreeGrafter"/>
</dbReference>
<dbReference type="GO" id="GO:0007165">
    <property type="term" value="P:signal transduction"/>
    <property type="evidence" value="ECO:0007669"/>
    <property type="project" value="InterPro"/>
</dbReference>
<dbReference type="Pfam" id="PF00672">
    <property type="entry name" value="HAMP"/>
    <property type="match status" value="1"/>
</dbReference>
<feature type="transmembrane region" description="Helical" evidence="8">
    <location>
        <begin position="292"/>
        <end position="311"/>
    </location>
</feature>
<evidence type="ECO:0000313" key="11">
    <source>
        <dbReference type="EMBL" id="RJF75983.1"/>
    </source>
</evidence>
<evidence type="ECO:0000256" key="4">
    <source>
        <dbReference type="ARBA" id="ARBA00022692"/>
    </source>
</evidence>
<dbReference type="CDD" id="cd01949">
    <property type="entry name" value="GGDEF"/>
    <property type="match status" value="1"/>
</dbReference>
<dbReference type="InterPro" id="IPR003660">
    <property type="entry name" value="HAMP_dom"/>
</dbReference>
<dbReference type="SUPFAM" id="SSF55073">
    <property type="entry name" value="Nucleotide cyclase"/>
    <property type="match status" value="1"/>
</dbReference>
<dbReference type="InterPro" id="IPR000160">
    <property type="entry name" value="GGDEF_dom"/>
</dbReference>
<feature type="domain" description="GGDEF" evidence="10">
    <location>
        <begin position="409"/>
        <end position="545"/>
    </location>
</feature>
<keyword evidence="3" id="KW-1003">Cell membrane</keyword>
<dbReference type="Proteomes" id="UP000285523">
    <property type="component" value="Unassembled WGS sequence"/>
</dbReference>
<evidence type="ECO:0000259" key="10">
    <source>
        <dbReference type="PROSITE" id="PS50887"/>
    </source>
</evidence>
<dbReference type="PANTHER" id="PTHR45138:SF9">
    <property type="entry name" value="DIGUANYLATE CYCLASE DGCM-RELATED"/>
    <property type="match status" value="1"/>
</dbReference>
<evidence type="ECO:0000256" key="7">
    <source>
        <dbReference type="ARBA" id="ARBA00034247"/>
    </source>
</evidence>
<dbReference type="InterPro" id="IPR043128">
    <property type="entry name" value="Rev_trsase/Diguanyl_cyclase"/>
</dbReference>
<dbReference type="EMBL" id="QYYD01000006">
    <property type="protein sequence ID" value="RJF75983.1"/>
    <property type="molecule type" value="Genomic_DNA"/>
</dbReference>
<dbReference type="GO" id="GO:1902201">
    <property type="term" value="P:negative regulation of bacterial-type flagellum-dependent cell motility"/>
    <property type="evidence" value="ECO:0007669"/>
    <property type="project" value="TreeGrafter"/>
</dbReference>
<evidence type="ECO:0000256" key="2">
    <source>
        <dbReference type="ARBA" id="ARBA00012528"/>
    </source>
</evidence>
<dbReference type="GO" id="GO:0005886">
    <property type="term" value="C:plasma membrane"/>
    <property type="evidence" value="ECO:0007669"/>
    <property type="project" value="UniProtKB-SubCell"/>
</dbReference>
<dbReference type="InterPro" id="IPR050469">
    <property type="entry name" value="Diguanylate_Cyclase"/>
</dbReference>
<evidence type="ECO:0000313" key="12">
    <source>
        <dbReference type="Proteomes" id="UP000285523"/>
    </source>
</evidence>
<proteinExistence type="predicted"/>
<dbReference type="AlphaFoldDB" id="A0A418VIK9"/>
<evidence type="ECO:0000256" key="8">
    <source>
        <dbReference type="SAM" id="Phobius"/>
    </source>
</evidence>
<evidence type="ECO:0000256" key="3">
    <source>
        <dbReference type="ARBA" id="ARBA00022475"/>
    </source>
</evidence>
<evidence type="ECO:0000256" key="1">
    <source>
        <dbReference type="ARBA" id="ARBA00004651"/>
    </source>
</evidence>
<dbReference type="Gene3D" id="3.30.450.20">
    <property type="entry name" value="PAS domain"/>
    <property type="match status" value="1"/>
</dbReference>
<dbReference type="CDD" id="cd18774">
    <property type="entry name" value="PDC2_HK_sensor"/>
    <property type="match status" value="1"/>
</dbReference>
<keyword evidence="5 8" id="KW-1133">Transmembrane helix</keyword>
<keyword evidence="6 8" id="KW-0472">Membrane</keyword>
<evidence type="ECO:0000256" key="6">
    <source>
        <dbReference type="ARBA" id="ARBA00023136"/>
    </source>
</evidence>
<dbReference type="GO" id="GO:0052621">
    <property type="term" value="F:diguanylate cyclase activity"/>
    <property type="evidence" value="ECO:0007669"/>
    <property type="project" value="UniProtKB-EC"/>
</dbReference>